<reference evidence="7 8" key="1">
    <citation type="submission" date="2019-07" db="EMBL/GenBank/DDBJ databases">
        <title>Full genome sequence of Humibacter sp. WJ7-1.</title>
        <authorList>
            <person name="Im W.-T."/>
        </authorList>
    </citation>
    <scope>NUCLEOTIDE SEQUENCE [LARGE SCALE GENOMIC DNA]</scope>
    <source>
        <strain evidence="7 8">WJ7-1</strain>
    </source>
</reference>
<evidence type="ECO:0000256" key="2">
    <source>
        <dbReference type="ARBA" id="ARBA00012224"/>
    </source>
</evidence>
<dbReference type="PANTHER" id="PTHR43525">
    <property type="entry name" value="PROTEIN MALY"/>
    <property type="match status" value="1"/>
</dbReference>
<dbReference type="InterPro" id="IPR051798">
    <property type="entry name" value="Class-II_PLP-Dep_Aminotrans"/>
</dbReference>
<dbReference type="Gene3D" id="3.40.640.10">
    <property type="entry name" value="Type I PLP-dependent aspartate aminotransferase-like (Major domain)"/>
    <property type="match status" value="1"/>
</dbReference>
<dbReference type="EMBL" id="CP042305">
    <property type="protein sequence ID" value="QDZ14898.1"/>
    <property type="molecule type" value="Genomic_DNA"/>
</dbReference>
<evidence type="ECO:0000313" key="7">
    <source>
        <dbReference type="EMBL" id="QDZ14898.1"/>
    </source>
</evidence>
<evidence type="ECO:0000259" key="6">
    <source>
        <dbReference type="Pfam" id="PF00155"/>
    </source>
</evidence>
<name>A0A5B8M2A1_9MICO</name>
<proteinExistence type="inferred from homology"/>
<dbReference type="OrthoDB" id="3224382at2"/>
<dbReference type="KEGG" id="huw:FPZ11_09120"/>
<keyword evidence="8" id="KW-1185">Reference proteome</keyword>
<gene>
    <name evidence="7" type="ORF">FPZ11_09120</name>
</gene>
<dbReference type="PANTHER" id="PTHR43525:SF2">
    <property type="entry name" value="CYSTATHIONINE BETA-LYASE-RELATED"/>
    <property type="match status" value="1"/>
</dbReference>
<keyword evidence="7" id="KW-0032">Aminotransferase</keyword>
<evidence type="ECO:0000256" key="1">
    <source>
        <dbReference type="ARBA" id="ARBA00001933"/>
    </source>
</evidence>
<protein>
    <recommendedName>
        <fullName evidence="2">cysteine-S-conjugate beta-lyase</fullName>
        <ecNumber evidence="2">4.4.1.13</ecNumber>
    </recommendedName>
</protein>
<dbReference type="GO" id="GO:0047804">
    <property type="term" value="F:cysteine-S-conjugate beta-lyase activity"/>
    <property type="evidence" value="ECO:0007669"/>
    <property type="project" value="UniProtKB-EC"/>
</dbReference>
<dbReference type="AlphaFoldDB" id="A0A5B8M2A1"/>
<keyword evidence="7" id="KW-0808">Transferase</keyword>
<organism evidence="7 8">
    <name type="scientific">Humibacter ginsenosidimutans</name>
    <dbReference type="NCBI Taxonomy" id="2599293"/>
    <lineage>
        <taxon>Bacteria</taxon>
        <taxon>Bacillati</taxon>
        <taxon>Actinomycetota</taxon>
        <taxon>Actinomycetes</taxon>
        <taxon>Micrococcales</taxon>
        <taxon>Microbacteriaceae</taxon>
        <taxon>Humibacter</taxon>
    </lineage>
</organism>
<keyword evidence="3" id="KW-0663">Pyridoxal phosphate</keyword>
<accession>A0A5B8M2A1</accession>
<feature type="domain" description="Aminotransferase class I/classII large" evidence="6">
    <location>
        <begin position="46"/>
        <end position="383"/>
    </location>
</feature>
<evidence type="ECO:0000256" key="3">
    <source>
        <dbReference type="ARBA" id="ARBA00022898"/>
    </source>
</evidence>
<dbReference type="InterPro" id="IPR015424">
    <property type="entry name" value="PyrdxlP-dep_Trfase"/>
</dbReference>
<evidence type="ECO:0000256" key="5">
    <source>
        <dbReference type="ARBA" id="ARBA00037974"/>
    </source>
</evidence>
<evidence type="ECO:0000313" key="8">
    <source>
        <dbReference type="Proteomes" id="UP000320216"/>
    </source>
</evidence>
<dbReference type="GO" id="GO:0030170">
    <property type="term" value="F:pyridoxal phosphate binding"/>
    <property type="evidence" value="ECO:0007669"/>
    <property type="project" value="InterPro"/>
</dbReference>
<evidence type="ECO:0000256" key="4">
    <source>
        <dbReference type="ARBA" id="ARBA00023239"/>
    </source>
</evidence>
<keyword evidence="4" id="KW-0456">Lyase</keyword>
<comment type="cofactor">
    <cofactor evidence="1">
        <name>pyridoxal 5'-phosphate</name>
        <dbReference type="ChEBI" id="CHEBI:597326"/>
    </cofactor>
</comment>
<dbReference type="GO" id="GO:0008483">
    <property type="term" value="F:transaminase activity"/>
    <property type="evidence" value="ECO:0007669"/>
    <property type="project" value="UniProtKB-KW"/>
</dbReference>
<comment type="similarity">
    <text evidence="5">Belongs to the class-II pyridoxal-phosphate-dependent aminotransferase family. MalY/PatB cystathionine beta-lyase subfamily.</text>
</comment>
<dbReference type="SUPFAM" id="SSF53383">
    <property type="entry name" value="PLP-dependent transferases"/>
    <property type="match status" value="1"/>
</dbReference>
<dbReference type="CDD" id="cd00609">
    <property type="entry name" value="AAT_like"/>
    <property type="match status" value="1"/>
</dbReference>
<dbReference type="Proteomes" id="UP000320216">
    <property type="component" value="Chromosome"/>
</dbReference>
<dbReference type="EC" id="4.4.1.13" evidence="2"/>
<dbReference type="Pfam" id="PF00155">
    <property type="entry name" value="Aminotran_1_2"/>
    <property type="match status" value="1"/>
</dbReference>
<dbReference type="Gene3D" id="3.90.1150.10">
    <property type="entry name" value="Aspartate Aminotransferase, domain 1"/>
    <property type="match status" value="1"/>
</dbReference>
<sequence>MLAVMDRVPAQSLETLRTRTSEKWTAYPPDVLPLFVAESDFPLAAPVASALHAAIERSDTGYIGDDHGATTTSFAEFALRRWGWDVDPARVRTTTDVSVVIVEALRRMISPGDGVVITPPVYPPFFELIPEAGGRVVEAPLGRTDDGGHELDLDAIDGALASGAKAVLLCNPHNPLGLVHSRESLVALSEIVQRHGAVVLSDEIHAPLTHSDASFTPYLTVSDAAREHAIAAHSASKAFNLAGLKCALFVTAGDRMTQLVRDLPEEVEVRTSLFGRIATTAAFTHGDAWLDGVICAIEDNRRLLTTLLAERMPSVGYREPRAGYLTWLDFSALGWGDDPAAIALQSARVALNSGPTFGREGAGHVRLNIGCSAEVLTEAIDRLAHAAG</sequence>
<dbReference type="InterPro" id="IPR015422">
    <property type="entry name" value="PyrdxlP-dep_Trfase_small"/>
</dbReference>
<dbReference type="InterPro" id="IPR015421">
    <property type="entry name" value="PyrdxlP-dep_Trfase_major"/>
</dbReference>
<dbReference type="InterPro" id="IPR004839">
    <property type="entry name" value="Aminotransferase_I/II_large"/>
</dbReference>